<evidence type="ECO:0000256" key="3">
    <source>
        <dbReference type="SAM" id="Phobius"/>
    </source>
</evidence>
<protein>
    <recommendedName>
        <fullName evidence="2">Anti-sigma-W factor RsiW</fullName>
    </recommendedName>
</protein>
<feature type="transmembrane region" description="Helical" evidence="3">
    <location>
        <begin position="73"/>
        <end position="95"/>
    </location>
</feature>
<dbReference type="EMBL" id="LK996017">
    <property type="protein sequence ID" value="CDX03914.1"/>
    <property type="molecule type" value="Genomic_DNA"/>
</dbReference>
<proteinExistence type="inferred from homology"/>
<reference evidence="6 7" key="2">
    <citation type="submission" date="2015-12" db="EMBL/GenBank/DDBJ databases">
        <title>Draft Genome Sequence of Desulfitobacterium hafniense Strain DH, a Sulfate-reducing Bacterium Isolated from Paddy Soils.</title>
        <authorList>
            <person name="Bao P."/>
            <person name="Zhang X."/>
            <person name="Li G."/>
        </authorList>
    </citation>
    <scope>NUCLEOTIDE SEQUENCE [LARGE SCALE GENOMIC DNA]</scope>
    <source>
        <strain evidence="6 7">DH</strain>
    </source>
</reference>
<dbReference type="GO" id="GO:0008270">
    <property type="term" value="F:zinc ion binding"/>
    <property type="evidence" value="ECO:0007669"/>
    <property type="project" value="UniProtKB-KW"/>
</dbReference>
<dbReference type="RefSeq" id="WP_005809618.1">
    <property type="nucleotide sequence ID" value="NZ_CABKQQ010000019.1"/>
</dbReference>
<keyword evidence="5" id="KW-0863">Zinc-finger</keyword>
<evidence type="ECO:0000313" key="7">
    <source>
        <dbReference type="Proteomes" id="UP000054623"/>
    </source>
</evidence>
<dbReference type="Proteomes" id="UP000054623">
    <property type="component" value="Unassembled WGS sequence"/>
</dbReference>
<dbReference type="Pfam" id="PF13490">
    <property type="entry name" value="zf-HC2"/>
    <property type="match status" value="1"/>
</dbReference>
<evidence type="ECO:0000256" key="1">
    <source>
        <dbReference type="ARBA" id="ARBA00024353"/>
    </source>
</evidence>
<evidence type="ECO:0000259" key="4">
    <source>
        <dbReference type="Pfam" id="PF13490"/>
    </source>
</evidence>
<keyword evidence="3" id="KW-0812">Transmembrane</keyword>
<accession>A0A098B4Z7</accession>
<dbReference type="EMBL" id="LOCK01000072">
    <property type="protein sequence ID" value="KTE89661.1"/>
    <property type="molecule type" value="Genomic_DNA"/>
</dbReference>
<sequence length="202" mass="22422">MKCDIIRDLLPTYIEGLASAASNEEIEKHLAGCEECRTFHSEMAGEIREEVPIAGDKEVDCLKKVRISYIRRAAVAVGSAVVCLLVLISLFAVGFSVSSQDMDMTYEVKDNHLEIHFQLKNGHDLLGSYTPEITYDENHQVIGTGQRYRPTWVFHNPFDDVGSTFTMGSELPGPNSPAGVTHTVTIEFADKTVQFIDGRLVE</sequence>
<dbReference type="AlphaFoldDB" id="A0A098B4Z7"/>
<dbReference type="OrthoDB" id="6194834at2"/>
<dbReference type="InterPro" id="IPR041916">
    <property type="entry name" value="Anti_sigma_zinc_sf"/>
</dbReference>
<dbReference type="Gene3D" id="1.10.10.1320">
    <property type="entry name" value="Anti-sigma factor, zinc-finger domain"/>
    <property type="match status" value="1"/>
</dbReference>
<dbReference type="PATRIC" id="fig|49338.4.peg.4329"/>
<keyword evidence="5" id="KW-0862">Zinc</keyword>
<feature type="domain" description="Putative zinc-finger" evidence="4">
    <location>
        <begin position="3"/>
        <end position="37"/>
    </location>
</feature>
<keyword evidence="3" id="KW-1133">Transmembrane helix</keyword>
<keyword evidence="3" id="KW-0472">Membrane</keyword>
<organism evidence="5">
    <name type="scientific">Desulfitobacterium hafniense</name>
    <name type="common">Desulfitobacterium frappieri</name>
    <dbReference type="NCBI Taxonomy" id="49338"/>
    <lineage>
        <taxon>Bacteria</taxon>
        <taxon>Bacillati</taxon>
        <taxon>Bacillota</taxon>
        <taxon>Clostridia</taxon>
        <taxon>Eubacteriales</taxon>
        <taxon>Desulfitobacteriaceae</taxon>
        <taxon>Desulfitobacterium</taxon>
    </lineage>
</organism>
<name>A0A098B4Z7_DESHA</name>
<evidence type="ECO:0000313" key="6">
    <source>
        <dbReference type="EMBL" id="KTE89661.1"/>
    </source>
</evidence>
<evidence type="ECO:0000313" key="5">
    <source>
        <dbReference type="EMBL" id="CDX03914.1"/>
    </source>
</evidence>
<comment type="similarity">
    <text evidence="1">Belongs to the zinc-associated anti-sigma factor (ZAS) superfamily. Anti-sigma-W factor family.</text>
</comment>
<dbReference type="InterPro" id="IPR027383">
    <property type="entry name" value="Znf_put"/>
</dbReference>
<gene>
    <name evidence="6" type="ORF">AT727_12590</name>
    <name evidence="5" type="ORF">DPCES_4028</name>
</gene>
<evidence type="ECO:0000256" key="2">
    <source>
        <dbReference type="ARBA" id="ARBA00024438"/>
    </source>
</evidence>
<keyword evidence="5" id="KW-0479">Metal-binding</keyword>
<reference evidence="5" key="1">
    <citation type="submission" date="2014-07" db="EMBL/GenBank/DDBJ databases">
        <authorList>
            <person name="Hornung V.Bastian."/>
        </authorList>
    </citation>
    <scope>NUCLEOTIDE SEQUENCE</scope>
    <source>
        <strain evidence="5">PCE-S</strain>
    </source>
</reference>